<evidence type="ECO:0000256" key="1">
    <source>
        <dbReference type="SAM" id="MobiDB-lite"/>
    </source>
</evidence>
<gene>
    <name evidence="2" type="ORF">F2Q68_00024047</name>
</gene>
<feature type="region of interest" description="Disordered" evidence="1">
    <location>
        <begin position="1"/>
        <end position="80"/>
    </location>
</feature>
<feature type="compositionally biased region" description="Basic and acidic residues" evidence="1">
    <location>
        <begin position="23"/>
        <end position="39"/>
    </location>
</feature>
<evidence type="ECO:0000313" key="2">
    <source>
        <dbReference type="EMBL" id="KAF2567733.1"/>
    </source>
</evidence>
<dbReference type="EMBL" id="QGKW02001911">
    <property type="protein sequence ID" value="KAF2567733.1"/>
    <property type="molecule type" value="Genomic_DNA"/>
</dbReference>
<organism evidence="2 3">
    <name type="scientific">Brassica cretica</name>
    <name type="common">Mustard</name>
    <dbReference type="NCBI Taxonomy" id="69181"/>
    <lineage>
        <taxon>Eukaryota</taxon>
        <taxon>Viridiplantae</taxon>
        <taxon>Streptophyta</taxon>
        <taxon>Embryophyta</taxon>
        <taxon>Tracheophyta</taxon>
        <taxon>Spermatophyta</taxon>
        <taxon>Magnoliopsida</taxon>
        <taxon>eudicotyledons</taxon>
        <taxon>Gunneridae</taxon>
        <taxon>Pentapetalae</taxon>
        <taxon>rosids</taxon>
        <taxon>malvids</taxon>
        <taxon>Brassicales</taxon>
        <taxon>Brassicaceae</taxon>
        <taxon>Brassiceae</taxon>
        <taxon>Brassica</taxon>
    </lineage>
</organism>
<proteinExistence type="predicted"/>
<dbReference type="Proteomes" id="UP000712281">
    <property type="component" value="Unassembled WGS sequence"/>
</dbReference>
<accession>A0A8S9IDZ7</accession>
<feature type="compositionally biased region" description="Basic and acidic residues" evidence="1">
    <location>
        <begin position="232"/>
        <end position="241"/>
    </location>
</feature>
<sequence>MRAPRDGQSRSHEAFQFSASNNERLRENRPPKEARESSQHRAYKSQSMSWHERSLHRRSYQARERTRQDYERPSRPMREQVSHRYPLDPHAEAIIGKCQRESLRQGFHIPVRQKPTHINPSGGTPHDDLHPPIPQAAFNEAMGELRNVMLQYTKTADPTESEARKERMRQAEEQGDMEETAIQMVRASLTPQLETQNTLQNTATPERISVSHILSGIGLIQTSTVGKDRVTSASSNHERVPATHRLGPPPNPLLVLQDDLGSTQNMSSEERLPAIGLFNMDLDMVWYITD</sequence>
<feature type="region of interest" description="Disordered" evidence="1">
    <location>
        <begin position="232"/>
        <end position="251"/>
    </location>
</feature>
<feature type="compositionally biased region" description="Basic and acidic residues" evidence="1">
    <location>
        <begin position="61"/>
        <end position="80"/>
    </location>
</feature>
<comment type="caution">
    <text evidence="2">The sequence shown here is derived from an EMBL/GenBank/DDBJ whole genome shotgun (WGS) entry which is preliminary data.</text>
</comment>
<feature type="compositionally biased region" description="Basic and acidic residues" evidence="1">
    <location>
        <begin position="1"/>
        <end position="13"/>
    </location>
</feature>
<evidence type="ECO:0000313" key="3">
    <source>
        <dbReference type="Proteomes" id="UP000712281"/>
    </source>
</evidence>
<name>A0A8S9IDZ7_BRACR</name>
<reference evidence="2" key="1">
    <citation type="submission" date="2019-12" db="EMBL/GenBank/DDBJ databases">
        <title>Genome sequencing and annotation of Brassica cretica.</title>
        <authorList>
            <person name="Studholme D.J."/>
            <person name="Sarris P.F."/>
        </authorList>
    </citation>
    <scope>NUCLEOTIDE SEQUENCE</scope>
    <source>
        <strain evidence="2">PFS-001/15</strain>
        <tissue evidence="2">Leaf</tissue>
    </source>
</reference>
<dbReference type="AlphaFoldDB" id="A0A8S9IDZ7"/>
<protein>
    <submittedName>
        <fullName evidence="2">Uncharacterized protein</fullName>
    </submittedName>
</protein>